<dbReference type="PANTHER" id="PTHR42756">
    <property type="entry name" value="TRANSCRIPTIONAL REGULATOR, MARR"/>
    <property type="match status" value="1"/>
</dbReference>
<evidence type="ECO:0000256" key="4">
    <source>
        <dbReference type="SAM" id="Coils"/>
    </source>
</evidence>
<comment type="caution">
    <text evidence="6">The sequence shown here is derived from an EMBL/GenBank/DDBJ whole genome shotgun (WGS) entry which is preliminary data.</text>
</comment>
<keyword evidence="7" id="KW-1185">Reference proteome</keyword>
<dbReference type="PROSITE" id="PS50995">
    <property type="entry name" value="HTH_MARR_2"/>
    <property type="match status" value="1"/>
</dbReference>
<evidence type="ECO:0000256" key="1">
    <source>
        <dbReference type="ARBA" id="ARBA00023015"/>
    </source>
</evidence>
<protein>
    <submittedName>
        <fullName evidence="6">MarR family winged helix-turn-helix transcriptional regulator</fullName>
    </submittedName>
</protein>
<organism evidence="6 7">
    <name type="scientific">[Lactobacillus] rogosae</name>
    <dbReference type="NCBI Taxonomy" id="706562"/>
    <lineage>
        <taxon>Bacteria</taxon>
        <taxon>Bacillati</taxon>
        <taxon>Bacillota</taxon>
        <taxon>Clostridia</taxon>
        <taxon>Lachnospirales</taxon>
        <taxon>Lachnospiraceae</taxon>
        <taxon>Lachnospira</taxon>
    </lineage>
</organism>
<gene>
    <name evidence="6" type="ORF">WMO14_12620</name>
</gene>
<keyword evidence="2" id="KW-0238">DNA-binding</keyword>
<dbReference type="Pfam" id="PF01047">
    <property type="entry name" value="MarR"/>
    <property type="match status" value="1"/>
</dbReference>
<dbReference type="SUPFAM" id="SSF46785">
    <property type="entry name" value="Winged helix' DNA-binding domain"/>
    <property type="match status" value="1"/>
</dbReference>
<dbReference type="InterPro" id="IPR036390">
    <property type="entry name" value="WH_DNA-bd_sf"/>
</dbReference>
<accession>A0ABV1BY71</accession>
<dbReference type="InterPro" id="IPR000835">
    <property type="entry name" value="HTH_MarR-typ"/>
</dbReference>
<dbReference type="EMBL" id="JBBMER010000012">
    <property type="protein sequence ID" value="MEQ2380697.1"/>
    <property type="molecule type" value="Genomic_DNA"/>
</dbReference>
<evidence type="ECO:0000313" key="6">
    <source>
        <dbReference type="EMBL" id="MEQ2380697.1"/>
    </source>
</evidence>
<feature type="domain" description="HTH marR-type" evidence="5">
    <location>
        <begin position="1"/>
        <end position="138"/>
    </location>
</feature>
<keyword evidence="4" id="KW-0175">Coiled coil</keyword>
<evidence type="ECO:0000256" key="3">
    <source>
        <dbReference type="ARBA" id="ARBA00023163"/>
    </source>
</evidence>
<dbReference type="PANTHER" id="PTHR42756:SF1">
    <property type="entry name" value="TRANSCRIPTIONAL REPRESSOR OF EMRAB OPERON"/>
    <property type="match status" value="1"/>
</dbReference>
<evidence type="ECO:0000256" key="2">
    <source>
        <dbReference type="ARBA" id="ARBA00023125"/>
    </source>
</evidence>
<dbReference type="Proteomes" id="UP001442364">
    <property type="component" value="Unassembled WGS sequence"/>
</dbReference>
<evidence type="ECO:0000259" key="5">
    <source>
        <dbReference type="PROSITE" id="PS50995"/>
    </source>
</evidence>
<reference evidence="6 7" key="1">
    <citation type="submission" date="2024-03" db="EMBL/GenBank/DDBJ databases">
        <title>Human intestinal bacterial collection.</title>
        <authorList>
            <person name="Pauvert C."/>
            <person name="Hitch T.C.A."/>
            <person name="Clavel T."/>
        </authorList>
    </citation>
    <scope>NUCLEOTIDE SEQUENCE [LARGE SCALE GENOMIC DNA]</scope>
    <source>
        <strain evidence="6 7">CLA-AA-H255</strain>
    </source>
</reference>
<feature type="coiled-coil region" evidence="4">
    <location>
        <begin position="126"/>
        <end position="153"/>
    </location>
</feature>
<dbReference type="Gene3D" id="1.10.10.10">
    <property type="entry name" value="Winged helix-like DNA-binding domain superfamily/Winged helix DNA-binding domain"/>
    <property type="match status" value="1"/>
</dbReference>
<name>A0ABV1BY71_9FIRM</name>
<sequence>MKSKQNVRHYLFDVEMLRRRLLRPYFIELGLTVGQGQPRILYELRKCDGMSQKELSDACLIEVTTMSRTLDRLESMGLIKRQNNPECRRSWIISLTEEGKEKADRVSDIFDMAEEVFRKGIGEEELNSMCATLEKIENNLNEAIEEQSTEGNN</sequence>
<dbReference type="RefSeq" id="WP_022502925.1">
    <property type="nucleotide sequence ID" value="NZ_DAWDAH010000005.1"/>
</dbReference>
<dbReference type="PRINTS" id="PR00598">
    <property type="entry name" value="HTHMARR"/>
</dbReference>
<evidence type="ECO:0000313" key="7">
    <source>
        <dbReference type="Proteomes" id="UP001442364"/>
    </source>
</evidence>
<dbReference type="SMART" id="SM00347">
    <property type="entry name" value="HTH_MARR"/>
    <property type="match status" value="1"/>
</dbReference>
<dbReference type="InterPro" id="IPR036388">
    <property type="entry name" value="WH-like_DNA-bd_sf"/>
</dbReference>
<proteinExistence type="predicted"/>
<keyword evidence="1" id="KW-0805">Transcription regulation</keyword>
<keyword evidence="3" id="KW-0804">Transcription</keyword>